<proteinExistence type="predicted"/>
<evidence type="ECO:0000256" key="1">
    <source>
        <dbReference type="SAM" id="MobiDB-lite"/>
    </source>
</evidence>
<protein>
    <submittedName>
        <fullName evidence="2">Uncharacterized protein</fullName>
    </submittedName>
</protein>
<sequence length="81" mass="8766">MKQEHTPVLITARHTMWAPRIAGVGEADEDGAVFENPAAPTGRYARSWLAEHQPNGGFAVSRHRRATGPRGRFAQLSGTAS</sequence>
<gene>
    <name evidence="2" type="ORF">GCM10022247_09330</name>
</gene>
<dbReference type="RefSeq" id="WP_344871269.1">
    <property type="nucleotide sequence ID" value="NZ_BAABAL010000005.1"/>
</dbReference>
<accession>A0ABP7R4E3</accession>
<reference evidence="3" key="1">
    <citation type="journal article" date="2019" name="Int. J. Syst. Evol. Microbiol.">
        <title>The Global Catalogue of Microorganisms (GCM) 10K type strain sequencing project: providing services to taxonomists for standard genome sequencing and annotation.</title>
        <authorList>
            <consortium name="The Broad Institute Genomics Platform"/>
            <consortium name="The Broad Institute Genome Sequencing Center for Infectious Disease"/>
            <person name="Wu L."/>
            <person name="Ma J."/>
        </authorList>
    </citation>
    <scope>NUCLEOTIDE SEQUENCE [LARGE SCALE GENOMIC DNA]</scope>
    <source>
        <strain evidence="3">JCM 17342</strain>
    </source>
</reference>
<evidence type="ECO:0000313" key="3">
    <source>
        <dbReference type="Proteomes" id="UP001501747"/>
    </source>
</evidence>
<feature type="region of interest" description="Disordered" evidence="1">
    <location>
        <begin position="59"/>
        <end position="81"/>
    </location>
</feature>
<evidence type="ECO:0000313" key="2">
    <source>
        <dbReference type="EMBL" id="GAA3992324.1"/>
    </source>
</evidence>
<dbReference type="Proteomes" id="UP001501747">
    <property type="component" value="Unassembled WGS sequence"/>
</dbReference>
<dbReference type="EMBL" id="BAABAL010000005">
    <property type="protein sequence ID" value="GAA3992324.1"/>
    <property type="molecule type" value="Genomic_DNA"/>
</dbReference>
<keyword evidence="3" id="KW-1185">Reference proteome</keyword>
<name>A0ABP7R4E3_9PSEU</name>
<organism evidence="2 3">
    <name type="scientific">Allokutzneria multivorans</name>
    <dbReference type="NCBI Taxonomy" id="1142134"/>
    <lineage>
        <taxon>Bacteria</taxon>
        <taxon>Bacillati</taxon>
        <taxon>Actinomycetota</taxon>
        <taxon>Actinomycetes</taxon>
        <taxon>Pseudonocardiales</taxon>
        <taxon>Pseudonocardiaceae</taxon>
        <taxon>Allokutzneria</taxon>
    </lineage>
</organism>
<comment type="caution">
    <text evidence="2">The sequence shown here is derived from an EMBL/GenBank/DDBJ whole genome shotgun (WGS) entry which is preliminary data.</text>
</comment>